<evidence type="ECO:0000313" key="9">
    <source>
        <dbReference type="Proteomes" id="UP000095765"/>
    </source>
</evidence>
<keyword evidence="3 8" id="KW-0808">Transferase</keyword>
<dbReference type="Gene3D" id="3.40.50.150">
    <property type="entry name" value="Vaccinia Virus protein VP39"/>
    <property type="match status" value="1"/>
</dbReference>
<name>A0A174TPL7_9FIRM</name>
<proteinExistence type="predicted"/>
<protein>
    <recommendedName>
        <fullName evidence="1">site-specific DNA-methyltransferase (adenine-specific)</fullName>
        <ecNumber evidence="1">2.1.1.72</ecNumber>
    </recommendedName>
</protein>
<dbReference type="GO" id="GO:0008170">
    <property type="term" value="F:N-methyltransferase activity"/>
    <property type="evidence" value="ECO:0007669"/>
    <property type="project" value="InterPro"/>
</dbReference>
<dbReference type="Proteomes" id="UP000095765">
    <property type="component" value="Unassembled WGS sequence"/>
</dbReference>
<dbReference type="PANTHER" id="PTHR42933:SF1">
    <property type="entry name" value="SITE-SPECIFIC DNA-METHYLTRANSFERASE (ADENINE-SPECIFIC)"/>
    <property type="match status" value="1"/>
</dbReference>
<dbReference type="AlphaFoldDB" id="A0A174TPL7"/>
<evidence type="ECO:0000256" key="3">
    <source>
        <dbReference type="ARBA" id="ARBA00022679"/>
    </source>
</evidence>
<dbReference type="InterPro" id="IPR051537">
    <property type="entry name" value="DNA_Adenine_Mtase"/>
</dbReference>
<evidence type="ECO:0000313" key="8">
    <source>
        <dbReference type="EMBL" id="CUQ11812.1"/>
    </source>
</evidence>
<dbReference type="OrthoDB" id="9814572at2"/>
<gene>
    <name evidence="8" type="ORF">ERS852551_03180</name>
</gene>
<feature type="domain" description="DNA methylase adenine-specific" evidence="7">
    <location>
        <begin position="109"/>
        <end position="214"/>
    </location>
</feature>
<keyword evidence="4" id="KW-0949">S-adenosyl-L-methionine</keyword>
<dbReference type="PANTHER" id="PTHR42933">
    <property type="entry name" value="SLR6095 PROTEIN"/>
    <property type="match status" value="1"/>
</dbReference>
<comment type="catalytic activity">
    <reaction evidence="6">
        <text>a 2'-deoxyadenosine in DNA + S-adenosyl-L-methionine = an N(6)-methyl-2'-deoxyadenosine in DNA + S-adenosyl-L-homocysteine + H(+)</text>
        <dbReference type="Rhea" id="RHEA:15197"/>
        <dbReference type="Rhea" id="RHEA-COMP:12418"/>
        <dbReference type="Rhea" id="RHEA-COMP:12419"/>
        <dbReference type="ChEBI" id="CHEBI:15378"/>
        <dbReference type="ChEBI" id="CHEBI:57856"/>
        <dbReference type="ChEBI" id="CHEBI:59789"/>
        <dbReference type="ChEBI" id="CHEBI:90615"/>
        <dbReference type="ChEBI" id="CHEBI:90616"/>
        <dbReference type="EC" id="2.1.1.72"/>
    </reaction>
</comment>
<evidence type="ECO:0000256" key="6">
    <source>
        <dbReference type="ARBA" id="ARBA00047942"/>
    </source>
</evidence>
<dbReference type="PRINTS" id="PR00507">
    <property type="entry name" value="N12N6MTFRASE"/>
</dbReference>
<evidence type="ECO:0000259" key="7">
    <source>
        <dbReference type="Pfam" id="PF02384"/>
    </source>
</evidence>
<evidence type="ECO:0000256" key="2">
    <source>
        <dbReference type="ARBA" id="ARBA00022603"/>
    </source>
</evidence>
<dbReference type="SUPFAM" id="SSF53335">
    <property type="entry name" value="S-adenosyl-L-methionine-dependent methyltransferases"/>
    <property type="match status" value="1"/>
</dbReference>
<sequence>MGKAVRRVRGEAQKNIIRCMDILIGRYSRWEVWQDFIIMSAISIANLFDGPHREAREKEYMTRSGKYSAKEMAVFAQMLAEVVADLEHNPDQDFLGELFMALDLGNEWAGQFFTPYSVCRAMATVSYGEDLKAKIETHGWASVNDPACGAGALLVAFANECRRPGNDVNYQTSVLFVAQDIDFLAGCMCYIQLSLMGCPGYIVIGDTIAYPSTSYDPRGLLPVSGSNIWFTPMYFRDIWHWRRIWAQMALMYRPAVSLDKVEKSALEQPAIVEQPLTQTKTGQLSFF</sequence>
<accession>A0A174TPL7</accession>
<evidence type="ECO:0000256" key="5">
    <source>
        <dbReference type="ARBA" id="ARBA00022747"/>
    </source>
</evidence>
<keyword evidence="2 8" id="KW-0489">Methyltransferase</keyword>
<evidence type="ECO:0000256" key="1">
    <source>
        <dbReference type="ARBA" id="ARBA00011900"/>
    </source>
</evidence>
<dbReference type="GO" id="GO:0009307">
    <property type="term" value="P:DNA restriction-modification system"/>
    <property type="evidence" value="ECO:0007669"/>
    <property type="project" value="UniProtKB-KW"/>
</dbReference>
<dbReference type="GO" id="GO:0032259">
    <property type="term" value="P:methylation"/>
    <property type="evidence" value="ECO:0007669"/>
    <property type="project" value="UniProtKB-KW"/>
</dbReference>
<dbReference type="InterPro" id="IPR003356">
    <property type="entry name" value="DNA_methylase_A-5"/>
</dbReference>
<evidence type="ECO:0000256" key="4">
    <source>
        <dbReference type="ARBA" id="ARBA00022691"/>
    </source>
</evidence>
<dbReference type="InterPro" id="IPR029063">
    <property type="entry name" value="SAM-dependent_MTases_sf"/>
</dbReference>
<reference evidence="8 9" key="1">
    <citation type="submission" date="2015-09" db="EMBL/GenBank/DDBJ databases">
        <authorList>
            <consortium name="Pathogen Informatics"/>
        </authorList>
    </citation>
    <scope>NUCLEOTIDE SEQUENCE [LARGE SCALE GENOMIC DNA]</scope>
    <source>
        <strain evidence="8 9">2789STDY5834939</strain>
    </source>
</reference>
<dbReference type="EMBL" id="CZBE01000027">
    <property type="protein sequence ID" value="CUQ11812.1"/>
    <property type="molecule type" value="Genomic_DNA"/>
</dbReference>
<dbReference type="GO" id="GO:0003677">
    <property type="term" value="F:DNA binding"/>
    <property type="evidence" value="ECO:0007669"/>
    <property type="project" value="InterPro"/>
</dbReference>
<dbReference type="EC" id="2.1.1.72" evidence="1"/>
<keyword evidence="5" id="KW-0680">Restriction system</keyword>
<dbReference type="Pfam" id="PF02384">
    <property type="entry name" value="N6_Mtase"/>
    <property type="match status" value="1"/>
</dbReference>
<dbReference type="RefSeq" id="WP_055245898.1">
    <property type="nucleotide sequence ID" value="NZ_CZBE01000027.1"/>
</dbReference>
<organism evidence="8 9">
    <name type="scientific">Anaerotruncus colihominis</name>
    <dbReference type="NCBI Taxonomy" id="169435"/>
    <lineage>
        <taxon>Bacteria</taxon>
        <taxon>Bacillati</taxon>
        <taxon>Bacillota</taxon>
        <taxon>Clostridia</taxon>
        <taxon>Eubacteriales</taxon>
        <taxon>Oscillospiraceae</taxon>
        <taxon>Anaerotruncus</taxon>
    </lineage>
</organism>
<dbReference type="GO" id="GO:0009007">
    <property type="term" value="F:site-specific DNA-methyltransferase (adenine-specific) activity"/>
    <property type="evidence" value="ECO:0007669"/>
    <property type="project" value="UniProtKB-EC"/>
</dbReference>